<feature type="region of interest" description="Disordered" evidence="1">
    <location>
        <begin position="132"/>
        <end position="157"/>
    </location>
</feature>
<comment type="caution">
    <text evidence="2">The sequence shown here is derived from an EMBL/GenBank/DDBJ whole genome shotgun (WGS) entry which is preliminary data.</text>
</comment>
<dbReference type="EMBL" id="JAUESC010000383">
    <property type="protein sequence ID" value="KAK0585976.1"/>
    <property type="molecule type" value="Genomic_DNA"/>
</dbReference>
<organism evidence="2 3">
    <name type="scientific">Acer saccharum</name>
    <name type="common">Sugar maple</name>
    <dbReference type="NCBI Taxonomy" id="4024"/>
    <lineage>
        <taxon>Eukaryota</taxon>
        <taxon>Viridiplantae</taxon>
        <taxon>Streptophyta</taxon>
        <taxon>Embryophyta</taxon>
        <taxon>Tracheophyta</taxon>
        <taxon>Spermatophyta</taxon>
        <taxon>Magnoliopsida</taxon>
        <taxon>eudicotyledons</taxon>
        <taxon>Gunneridae</taxon>
        <taxon>Pentapetalae</taxon>
        <taxon>rosids</taxon>
        <taxon>malvids</taxon>
        <taxon>Sapindales</taxon>
        <taxon>Sapindaceae</taxon>
        <taxon>Hippocastanoideae</taxon>
        <taxon>Acereae</taxon>
        <taxon>Acer</taxon>
    </lineage>
</organism>
<name>A0AA39RYD3_ACESA</name>
<feature type="compositionally biased region" description="Acidic residues" evidence="1">
    <location>
        <begin position="16"/>
        <end position="33"/>
    </location>
</feature>
<feature type="compositionally biased region" description="Basic and acidic residues" evidence="1">
    <location>
        <begin position="77"/>
        <end position="91"/>
    </location>
</feature>
<sequence>MAPCQPTPQAIKGSEQLEEEEEEKEEEEEEEEEKLLVQFQLYEQLEPASEPNQGNPRPREPQTLAALSAISFKVGHAESRIESGARGRKGDPSVAGGEMKSPKKLEEIIAARWKKRIAGNWKKRNPKLLQEEKLTAAGDGGSLAAGDGEVAAGDLFQ</sequence>
<proteinExistence type="predicted"/>
<feature type="region of interest" description="Disordered" evidence="1">
    <location>
        <begin position="77"/>
        <end position="102"/>
    </location>
</feature>
<reference evidence="2" key="1">
    <citation type="journal article" date="2022" name="Plant J.">
        <title>Strategies of tolerance reflected in two North American maple genomes.</title>
        <authorList>
            <person name="McEvoy S.L."/>
            <person name="Sezen U.U."/>
            <person name="Trouern-Trend A."/>
            <person name="McMahon S.M."/>
            <person name="Schaberg P.G."/>
            <person name="Yang J."/>
            <person name="Wegrzyn J.L."/>
            <person name="Swenson N.G."/>
        </authorList>
    </citation>
    <scope>NUCLEOTIDE SEQUENCE</scope>
    <source>
        <strain evidence="2">NS2018</strain>
    </source>
</reference>
<evidence type="ECO:0000313" key="3">
    <source>
        <dbReference type="Proteomes" id="UP001168877"/>
    </source>
</evidence>
<protein>
    <submittedName>
        <fullName evidence="2">Uncharacterized protein</fullName>
    </submittedName>
</protein>
<dbReference type="AlphaFoldDB" id="A0AA39RYD3"/>
<gene>
    <name evidence="2" type="ORF">LWI29_037194</name>
</gene>
<keyword evidence="3" id="KW-1185">Reference proteome</keyword>
<reference evidence="2" key="2">
    <citation type="submission" date="2023-06" db="EMBL/GenBank/DDBJ databases">
        <authorList>
            <person name="Swenson N.G."/>
            <person name="Wegrzyn J.L."/>
            <person name="Mcevoy S.L."/>
        </authorList>
    </citation>
    <scope>NUCLEOTIDE SEQUENCE</scope>
    <source>
        <strain evidence="2">NS2018</strain>
        <tissue evidence="2">Leaf</tissue>
    </source>
</reference>
<feature type="region of interest" description="Disordered" evidence="1">
    <location>
        <begin position="1"/>
        <end position="34"/>
    </location>
</feature>
<evidence type="ECO:0000256" key="1">
    <source>
        <dbReference type="SAM" id="MobiDB-lite"/>
    </source>
</evidence>
<dbReference type="Proteomes" id="UP001168877">
    <property type="component" value="Unassembled WGS sequence"/>
</dbReference>
<evidence type="ECO:0000313" key="2">
    <source>
        <dbReference type="EMBL" id="KAK0585976.1"/>
    </source>
</evidence>
<accession>A0AA39RYD3</accession>